<name>A0A392MXH9_9FABA</name>
<keyword evidence="2" id="KW-1185">Reference proteome</keyword>
<dbReference type="PANTHER" id="PTHR33116:SF78">
    <property type="entry name" value="OS12G0587133 PROTEIN"/>
    <property type="match status" value="1"/>
</dbReference>
<dbReference type="AlphaFoldDB" id="A0A392MXH9"/>
<evidence type="ECO:0000313" key="1">
    <source>
        <dbReference type="EMBL" id="MCH91649.1"/>
    </source>
</evidence>
<accession>A0A392MXH9</accession>
<protein>
    <submittedName>
        <fullName evidence="1">Putative non-LTR retroelement reverse transcriptase</fullName>
    </submittedName>
</protein>
<dbReference type="PANTHER" id="PTHR33116">
    <property type="entry name" value="REVERSE TRANSCRIPTASE ZINC-BINDING DOMAIN-CONTAINING PROTEIN-RELATED-RELATED"/>
    <property type="match status" value="1"/>
</dbReference>
<keyword evidence="1" id="KW-0808">Transferase</keyword>
<dbReference type="Proteomes" id="UP000265520">
    <property type="component" value="Unassembled WGS sequence"/>
</dbReference>
<sequence>MGVNVSSDFLGLAERFLHCRVGSLPFMYLGLPVGANPRKETTWKPLLDTLAKRLNDWHNRYIHVMVWKRIVKLQRQFLWGGKWRWRLLQEGQGIWRDIILARYGSLDPSPHLGGRPVGFRGTSSWWRDVSLLGVPLRVQYSRLFQVSQQCHSKVSEMGNWVNGEWTWDFMWRRNLFVWEVVKLAFILLESTLGVCVPSPVVSSHVLAKVWKSWAPSKVSAFSWQLLQD</sequence>
<comment type="caution">
    <text evidence="1">The sequence shown here is derived from an EMBL/GenBank/DDBJ whole genome shotgun (WGS) entry which is preliminary data.</text>
</comment>
<dbReference type="EMBL" id="LXQA010020865">
    <property type="protein sequence ID" value="MCH91649.1"/>
    <property type="molecule type" value="Genomic_DNA"/>
</dbReference>
<evidence type="ECO:0000313" key="2">
    <source>
        <dbReference type="Proteomes" id="UP000265520"/>
    </source>
</evidence>
<organism evidence="1 2">
    <name type="scientific">Trifolium medium</name>
    <dbReference type="NCBI Taxonomy" id="97028"/>
    <lineage>
        <taxon>Eukaryota</taxon>
        <taxon>Viridiplantae</taxon>
        <taxon>Streptophyta</taxon>
        <taxon>Embryophyta</taxon>
        <taxon>Tracheophyta</taxon>
        <taxon>Spermatophyta</taxon>
        <taxon>Magnoliopsida</taxon>
        <taxon>eudicotyledons</taxon>
        <taxon>Gunneridae</taxon>
        <taxon>Pentapetalae</taxon>
        <taxon>rosids</taxon>
        <taxon>fabids</taxon>
        <taxon>Fabales</taxon>
        <taxon>Fabaceae</taxon>
        <taxon>Papilionoideae</taxon>
        <taxon>50 kb inversion clade</taxon>
        <taxon>NPAAA clade</taxon>
        <taxon>Hologalegina</taxon>
        <taxon>IRL clade</taxon>
        <taxon>Trifolieae</taxon>
        <taxon>Trifolium</taxon>
    </lineage>
</organism>
<keyword evidence="1" id="KW-0695">RNA-directed DNA polymerase</keyword>
<reference evidence="1 2" key="1">
    <citation type="journal article" date="2018" name="Front. Plant Sci.">
        <title>Red Clover (Trifolium pratense) and Zigzag Clover (T. medium) - A Picture of Genomic Similarities and Differences.</title>
        <authorList>
            <person name="Dluhosova J."/>
            <person name="Istvanek J."/>
            <person name="Nedelnik J."/>
            <person name="Repkova J."/>
        </authorList>
    </citation>
    <scope>NUCLEOTIDE SEQUENCE [LARGE SCALE GENOMIC DNA]</scope>
    <source>
        <strain evidence="2">cv. 10/8</strain>
        <tissue evidence="1">Leaf</tissue>
    </source>
</reference>
<feature type="non-terminal residue" evidence="1">
    <location>
        <position position="228"/>
    </location>
</feature>
<keyword evidence="1" id="KW-0548">Nucleotidyltransferase</keyword>
<proteinExistence type="predicted"/>
<dbReference type="GO" id="GO:0003964">
    <property type="term" value="F:RNA-directed DNA polymerase activity"/>
    <property type="evidence" value="ECO:0007669"/>
    <property type="project" value="UniProtKB-KW"/>
</dbReference>